<feature type="compositionally biased region" description="Low complexity" evidence="12">
    <location>
        <begin position="70"/>
        <end position="90"/>
    </location>
</feature>
<feature type="compositionally biased region" description="Polar residues" evidence="12">
    <location>
        <begin position="91"/>
        <end position="100"/>
    </location>
</feature>
<dbReference type="InterPro" id="IPR025655">
    <property type="entry name" value="PEX14"/>
</dbReference>
<dbReference type="PANTHER" id="PTHR23058">
    <property type="entry name" value="PEROXISOMAL MEMBRANE PROTEIN PEX14"/>
    <property type="match status" value="1"/>
</dbReference>
<dbReference type="Gene3D" id="1.20.5.1160">
    <property type="entry name" value="Vasodilator-stimulated phosphoprotein"/>
    <property type="match status" value="1"/>
</dbReference>
<keyword evidence="6 10" id="KW-0576">Peroxisome</keyword>
<feature type="compositionally biased region" description="Polar residues" evidence="12">
    <location>
        <begin position="270"/>
        <end position="284"/>
    </location>
</feature>
<evidence type="ECO:0000256" key="3">
    <source>
        <dbReference type="ARBA" id="ARBA00022927"/>
    </source>
</evidence>
<comment type="function">
    <text evidence="10">Component of the PEX13-PEX14 docking complex, a translocon channel that specifically mediates the import of peroxisomal cargo proteins bound to PEX5 receptor. The PEX13-PEX14 docking complex forms a large import pore which can be opened to a diameter of about 9 nm. Mechanistically, PEX5 receptor along with cargo proteins associates with the PEX14 subunit of the PEX13-PEX14 docking complex in the cytosol, leading to the insertion of the receptor into the organelle membrane with the concomitant translocation of the cargo into the peroxisome matrix.</text>
</comment>
<evidence type="ECO:0000256" key="13">
    <source>
        <dbReference type="SAM" id="Phobius"/>
    </source>
</evidence>
<feature type="compositionally biased region" description="Polar residues" evidence="12">
    <location>
        <begin position="1"/>
        <end position="22"/>
    </location>
</feature>
<dbReference type="GO" id="GO:1990429">
    <property type="term" value="C:peroxisomal importomer complex"/>
    <property type="evidence" value="ECO:0007669"/>
    <property type="project" value="TreeGrafter"/>
</dbReference>
<reference evidence="15" key="1">
    <citation type="journal article" date="2016" name="Microb. Cell Fact.">
        <title>Regulation of carotenogenesis in the red yeast Xanthophyllomyces dendrorhous: the role of the transcriptional co-repressor complex Cyc8-Tup1 involved in catabolic repression.</title>
        <authorList>
            <person name="Cordova P."/>
            <person name="Alcaino J."/>
            <person name="Bravo N."/>
            <person name="Barahona S."/>
            <person name="Sepulveda D."/>
            <person name="Fernandez-Lobato M."/>
            <person name="Baeza M."/>
            <person name="Cifuentes V."/>
        </authorList>
    </citation>
    <scope>NUCLEOTIDE SEQUENCE</scope>
    <source>
        <strain evidence="15">UCD 67-385</strain>
    </source>
</reference>
<keyword evidence="4" id="KW-0811">Translocation</keyword>
<protein>
    <recommendedName>
        <fullName evidence="7 10">Peroxisomal membrane protein PEX14</fullName>
    </recommendedName>
    <alternativeName>
        <fullName evidence="8 10">Peroxin-14</fullName>
    </alternativeName>
</protein>
<keyword evidence="5 10" id="KW-0472">Membrane</keyword>
<feature type="domain" description="Peroxisome membrane anchor protein Pex14p N-terminal" evidence="14">
    <location>
        <begin position="26"/>
        <end position="68"/>
    </location>
</feature>
<comment type="similarity">
    <text evidence="1 10">Belongs to the peroxin-14 family.</text>
</comment>
<gene>
    <name evidence="15" type="primary">PEX14</name>
</gene>
<dbReference type="EMBL" id="KX517888">
    <property type="protein sequence ID" value="AOR51712.1"/>
    <property type="molecule type" value="mRNA"/>
</dbReference>
<evidence type="ECO:0000256" key="8">
    <source>
        <dbReference type="ARBA" id="ARBA00029691"/>
    </source>
</evidence>
<feature type="region of interest" description="Disordered" evidence="12">
    <location>
        <begin position="267"/>
        <end position="370"/>
    </location>
</feature>
<sequence length="370" mass="39611">MDTTPSLQPTASGPASGSSTQIDPGRQTLLDSAVSFLRDPKVASSSLSQKITFLQTKGLSDLEVSQALSLAGSNVSSSSSDSPSAPSSSAQKRTYPSSDGPTDRFSPYGHQQAQMARPALPKRDWRDYFVMAVISGGLMYGLVALIKHYILPHLKPPPTSIFTQTSQAIQAQFESLTTSLQALVTSTEQLKAELEQDRDRVRGLVEEVERTLSQVRKREEEERSWREEVIGEVEGIKEELPKMLSSHTTLLQSNLTSLQTELSTLKPLLNSRSNPPTFSANPQGPQGIGRPMGYNIGGIGAGAGSTGGTQGIPSWQQQLSNGSSTGSPGIPSWQQASASEIPNWQKPAAVSSGTEDEAAKIKTEEVATKE</sequence>
<feature type="transmembrane region" description="Helical" evidence="13">
    <location>
        <begin position="128"/>
        <end position="150"/>
    </location>
</feature>
<evidence type="ECO:0000256" key="12">
    <source>
        <dbReference type="SAM" id="MobiDB-lite"/>
    </source>
</evidence>
<evidence type="ECO:0000256" key="2">
    <source>
        <dbReference type="ARBA" id="ARBA00022448"/>
    </source>
</evidence>
<evidence type="ECO:0000256" key="6">
    <source>
        <dbReference type="ARBA" id="ARBA00023140"/>
    </source>
</evidence>
<feature type="region of interest" description="Disordered" evidence="12">
    <location>
        <begin position="70"/>
        <end position="117"/>
    </location>
</feature>
<feature type="compositionally biased region" description="Basic and acidic residues" evidence="12">
    <location>
        <begin position="357"/>
        <end position="370"/>
    </location>
</feature>
<dbReference type="GO" id="GO:0005778">
    <property type="term" value="C:peroxisomal membrane"/>
    <property type="evidence" value="ECO:0007669"/>
    <property type="project" value="UniProtKB-SubCell"/>
</dbReference>
<keyword evidence="11" id="KW-0175">Coiled coil</keyword>
<evidence type="ECO:0000256" key="9">
    <source>
        <dbReference type="ARBA" id="ARBA00046271"/>
    </source>
</evidence>
<name>A0A1I9Q736_PHARH</name>
<dbReference type="AlphaFoldDB" id="A0A1I9Q736"/>
<evidence type="ECO:0000256" key="11">
    <source>
        <dbReference type="SAM" id="Coils"/>
    </source>
</evidence>
<dbReference type="InterPro" id="IPR006785">
    <property type="entry name" value="Pex14_N"/>
</dbReference>
<organism evidence="15">
    <name type="scientific">Phaffia rhodozyma</name>
    <name type="common">Yeast</name>
    <name type="synonym">Xanthophyllomyces dendrorhous</name>
    <dbReference type="NCBI Taxonomy" id="264483"/>
    <lineage>
        <taxon>Eukaryota</taxon>
        <taxon>Fungi</taxon>
        <taxon>Dikarya</taxon>
        <taxon>Basidiomycota</taxon>
        <taxon>Agaricomycotina</taxon>
        <taxon>Tremellomycetes</taxon>
        <taxon>Cystofilobasidiales</taxon>
        <taxon>Mrakiaceae</taxon>
        <taxon>Phaffia</taxon>
    </lineage>
</organism>
<evidence type="ECO:0000256" key="1">
    <source>
        <dbReference type="ARBA" id="ARBA00005443"/>
    </source>
</evidence>
<dbReference type="PANTHER" id="PTHR23058:SF0">
    <property type="entry name" value="PEROXISOMAL MEMBRANE PROTEIN PEX14"/>
    <property type="match status" value="1"/>
</dbReference>
<evidence type="ECO:0000256" key="4">
    <source>
        <dbReference type="ARBA" id="ARBA00023010"/>
    </source>
</evidence>
<accession>A0A1I9Q736</accession>
<evidence type="ECO:0000259" key="14">
    <source>
        <dbReference type="Pfam" id="PF04695"/>
    </source>
</evidence>
<dbReference type="Gene3D" id="1.10.10.10">
    <property type="entry name" value="Winged helix-like DNA-binding domain superfamily/Winged helix DNA-binding domain"/>
    <property type="match status" value="1"/>
</dbReference>
<keyword evidence="13" id="KW-1133">Transmembrane helix</keyword>
<feature type="compositionally biased region" description="Gly residues" evidence="12">
    <location>
        <begin position="295"/>
        <end position="310"/>
    </location>
</feature>
<feature type="compositionally biased region" description="Polar residues" evidence="12">
    <location>
        <begin position="313"/>
        <end position="342"/>
    </location>
</feature>
<evidence type="ECO:0000256" key="5">
    <source>
        <dbReference type="ARBA" id="ARBA00023136"/>
    </source>
</evidence>
<keyword evidence="2 10" id="KW-0813">Transport</keyword>
<keyword evidence="3 10" id="KW-0653">Protein transport</keyword>
<dbReference type="InterPro" id="IPR036388">
    <property type="entry name" value="WH-like_DNA-bd_sf"/>
</dbReference>
<feature type="region of interest" description="Disordered" evidence="12">
    <location>
        <begin position="1"/>
        <end position="27"/>
    </location>
</feature>
<dbReference type="GO" id="GO:0016560">
    <property type="term" value="P:protein import into peroxisome matrix, docking"/>
    <property type="evidence" value="ECO:0007669"/>
    <property type="project" value="UniProtKB-UniRule"/>
</dbReference>
<evidence type="ECO:0000256" key="10">
    <source>
        <dbReference type="RuleBase" id="RU367032"/>
    </source>
</evidence>
<comment type="subcellular location">
    <subcellularLocation>
        <location evidence="9 10">Peroxisome membrane</location>
    </subcellularLocation>
</comment>
<feature type="coiled-coil region" evidence="11">
    <location>
        <begin position="180"/>
        <end position="218"/>
    </location>
</feature>
<keyword evidence="13" id="KW-0812">Transmembrane</keyword>
<evidence type="ECO:0000313" key="15">
    <source>
        <dbReference type="EMBL" id="AOR51712.1"/>
    </source>
</evidence>
<dbReference type="Pfam" id="PF04695">
    <property type="entry name" value="Pex14_N"/>
    <property type="match status" value="1"/>
</dbReference>
<dbReference type="GO" id="GO:0005102">
    <property type="term" value="F:signaling receptor binding"/>
    <property type="evidence" value="ECO:0007669"/>
    <property type="project" value="TreeGrafter"/>
</dbReference>
<evidence type="ECO:0000256" key="7">
    <source>
        <dbReference type="ARBA" id="ARBA00029502"/>
    </source>
</evidence>
<proteinExistence type="evidence at transcript level"/>